<dbReference type="PANTHER" id="PTHR43827:SF3">
    <property type="entry name" value="NADP-DEPENDENT OXIDOREDUCTASE DOMAIN-CONTAINING PROTEIN"/>
    <property type="match status" value="1"/>
</dbReference>
<evidence type="ECO:0000256" key="6">
    <source>
        <dbReference type="PIRSR" id="PIRSR000097-3"/>
    </source>
</evidence>
<dbReference type="PIRSF" id="PIRSF000097">
    <property type="entry name" value="AKR"/>
    <property type="match status" value="1"/>
</dbReference>
<dbReference type="HOGENOM" id="CLU_023205_0_1_9"/>
<dbReference type="SUPFAM" id="SSF51430">
    <property type="entry name" value="NAD(P)-linked oxidoreductase"/>
    <property type="match status" value="1"/>
</dbReference>
<organism evidence="8 9">
    <name type="scientific">Lentilactobacillus buchneri subsp. silagei CD034</name>
    <dbReference type="NCBI Taxonomy" id="1071400"/>
    <lineage>
        <taxon>Bacteria</taxon>
        <taxon>Bacillati</taxon>
        <taxon>Bacillota</taxon>
        <taxon>Bacilli</taxon>
        <taxon>Lactobacillales</taxon>
        <taxon>Lactobacillaceae</taxon>
        <taxon>Lentilactobacillus</taxon>
        <taxon>Lentilactobacillus buchneri subsp. silagei</taxon>
    </lineage>
</organism>
<dbReference type="PATRIC" id="fig|1071400.3.peg.60"/>
<dbReference type="GO" id="GO:0050580">
    <property type="term" value="F:2,5-didehydrogluconate reductase activity"/>
    <property type="evidence" value="ECO:0007669"/>
    <property type="project" value="UniProtKB-EC"/>
</dbReference>
<evidence type="ECO:0000256" key="2">
    <source>
        <dbReference type="ARBA" id="ARBA00022857"/>
    </source>
</evidence>
<dbReference type="PRINTS" id="PR00069">
    <property type="entry name" value="ALDKETRDTASE"/>
</dbReference>
<feature type="active site" description="Proton donor" evidence="4">
    <location>
        <position position="60"/>
    </location>
</feature>
<dbReference type="eggNOG" id="COG0656">
    <property type="taxonomic scope" value="Bacteria"/>
</dbReference>
<evidence type="ECO:0000256" key="3">
    <source>
        <dbReference type="ARBA" id="ARBA00023002"/>
    </source>
</evidence>
<proteinExistence type="inferred from homology"/>
<dbReference type="InterPro" id="IPR036812">
    <property type="entry name" value="NAD(P)_OxRdtase_dom_sf"/>
</dbReference>
<evidence type="ECO:0000256" key="5">
    <source>
        <dbReference type="PIRSR" id="PIRSR000097-2"/>
    </source>
</evidence>
<dbReference type="STRING" id="1071400.LBUCD034_0060"/>
<dbReference type="InterPro" id="IPR023210">
    <property type="entry name" value="NADP_OxRdtase_dom"/>
</dbReference>
<protein>
    <submittedName>
        <fullName evidence="8">2,5-didehydrogluconate reductase</fullName>
        <ecNumber evidence="8">1.1.1.274</ecNumber>
    </submittedName>
</protein>
<evidence type="ECO:0000313" key="9">
    <source>
        <dbReference type="Proteomes" id="UP000007332"/>
    </source>
</evidence>
<feature type="binding site" evidence="5">
    <location>
        <position position="118"/>
    </location>
    <ligand>
        <name>substrate</name>
    </ligand>
</feature>
<dbReference type="Pfam" id="PF00248">
    <property type="entry name" value="Aldo_ket_red"/>
    <property type="match status" value="1"/>
</dbReference>
<feature type="site" description="Lowers pKa of active site Tyr" evidence="6">
    <location>
        <position position="85"/>
    </location>
</feature>
<accession>J9VY33</accession>
<dbReference type="PANTHER" id="PTHR43827">
    <property type="entry name" value="2,5-DIKETO-D-GLUCONIC ACID REDUCTASE"/>
    <property type="match status" value="1"/>
</dbReference>
<dbReference type="Gene3D" id="3.20.20.100">
    <property type="entry name" value="NADP-dependent oxidoreductase domain"/>
    <property type="match status" value="1"/>
</dbReference>
<dbReference type="AlphaFoldDB" id="J9VY33"/>
<dbReference type="Proteomes" id="UP000007332">
    <property type="component" value="Chromosome"/>
</dbReference>
<comment type="similarity">
    <text evidence="1">Belongs to the aldo/keto reductase family.</text>
</comment>
<dbReference type="PROSITE" id="PS00062">
    <property type="entry name" value="ALDOKETO_REDUCTASE_2"/>
    <property type="match status" value="1"/>
</dbReference>
<keyword evidence="9" id="KW-1185">Reference proteome</keyword>
<dbReference type="EC" id="1.1.1.274" evidence="8"/>
<reference evidence="8 9" key="1">
    <citation type="journal article" date="2012" name="J. Biotechnol.">
        <title>Insights into the completely annotated genome of Lactobacillus buchneri CD034, a strain isolated from stable grass silage.</title>
        <authorList>
            <person name="Heinl S."/>
            <person name="Wibberg D."/>
            <person name="Eikmeyer F."/>
            <person name="Szczepanowski R."/>
            <person name="Blom J."/>
            <person name="Linke B."/>
            <person name="Goesmann A."/>
            <person name="Grabherr R."/>
            <person name="Schwab H."/>
            <person name="Puhler A."/>
            <person name="Schluter A."/>
        </authorList>
    </citation>
    <scope>NUCLEOTIDE SEQUENCE [LARGE SCALE GENOMIC DNA]</scope>
    <source>
        <strain evidence="8 9">CD034</strain>
    </source>
</reference>
<dbReference type="PROSITE" id="PS00798">
    <property type="entry name" value="ALDOKETO_REDUCTASE_1"/>
    <property type="match status" value="1"/>
</dbReference>
<evidence type="ECO:0000259" key="7">
    <source>
        <dbReference type="Pfam" id="PF00248"/>
    </source>
</evidence>
<evidence type="ECO:0000313" key="8">
    <source>
        <dbReference type="EMBL" id="AFR99173.1"/>
    </source>
</evidence>
<dbReference type="FunFam" id="3.20.20.100:FF:000002">
    <property type="entry name" value="2,5-diketo-D-gluconic acid reductase A"/>
    <property type="match status" value="1"/>
</dbReference>
<dbReference type="InterPro" id="IPR020471">
    <property type="entry name" value="AKR"/>
</dbReference>
<keyword evidence="3 8" id="KW-0560">Oxidoreductase</keyword>
<evidence type="ECO:0000256" key="4">
    <source>
        <dbReference type="PIRSR" id="PIRSR000097-1"/>
    </source>
</evidence>
<dbReference type="InterPro" id="IPR018170">
    <property type="entry name" value="Aldo/ket_reductase_CS"/>
</dbReference>
<sequence>MEEAIVIMKNSLIPQITLNDGYTMDAIQFGTFKIRGGEGLQETLAAIKDGYRSLDTATNYDNERMVGEAIRHSGIPRADFFITSKLPGKYHQYDEATKAIQESLYRLGLDYLGLYLIHWPLPKRDHYVEAFQAMIDAQKRGLIRSIGVSNFEPEHLDRLVNETGITPAVNQIEVHPYWNNARMLKADQERGIVTEAWSPLGRGSAALQEPIIQDLAKKYGKNSGQIILKWHTQRGIIPVPRSSNLIHQHANKDLFDFELTEEEVKAINGLTKAAGRVDGQDPNVYEEFD</sequence>
<dbReference type="EMBL" id="CP003043">
    <property type="protein sequence ID" value="AFR99173.1"/>
    <property type="molecule type" value="Genomic_DNA"/>
</dbReference>
<dbReference type="KEGG" id="lbn:LBUCD034_0060"/>
<feature type="domain" description="NADP-dependent oxidoreductase" evidence="7">
    <location>
        <begin position="29"/>
        <end position="270"/>
    </location>
</feature>
<keyword evidence="2" id="KW-0521">NADP</keyword>
<name>J9VY33_LENBU</name>
<evidence type="ECO:0000256" key="1">
    <source>
        <dbReference type="ARBA" id="ARBA00007905"/>
    </source>
</evidence>
<gene>
    <name evidence="8" type="primary">dkgB1</name>
    <name evidence="8" type="ORF">LBUCD034_0060</name>
</gene>